<dbReference type="AlphaFoldDB" id="A0A9P6HS37"/>
<evidence type="ECO:0000313" key="1">
    <source>
        <dbReference type="EMBL" id="KAF9869592.1"/>
    </source>
</evidence>
<gene>
    <name evidence="1" type="ORF">CkaCkLH20_12985</name>
</gene>
<evidence type="ECO:0000313" key="2">
    <source>
        <dbReference type="Proteomes" id="UP000781932"/>
    </source>
</evidence>
<comment type="caution">
    <text evidence="1">The sequence shown here is derived from an EMBL/GenBank/DDBJ whole genome shotgun (WGS) entry which is preliminary data.</text>
</comment>
<evidence type="ECO:0008006" key="3">
    <source>
        <dbReference type="Google" id="ProtNLM"/>
    </source>
</evidence>
<proteinExistence type="predicted"/>
<accession>A0A9P6HS37</accession>
<dbReference type="Proteomes" id="UP000781932">
    <property type="component" value="Unassembled WGS sequence"/>
</dbReference>
<keyword evidence="2" id="KW-1185">Reference proteome</keyword>
<dbReference type="EMBL" id="JAATWM020000068">
    <property type="protein sequence ID" value="KAF9869592.1"/>
    <property type="molecule type" value="Genomic_DNA"/>
</dbReference>
<dbReference type="RefSeq" id="XP_038739053.1">
    <property type="nucleotide sequence ID" value="XM_038895696.1"/>
</dbReference>
<organism evidence="1 2">
    <name type="scientific">Colletotrichum karsti</name>
    <dbReference type="NCBI Taxonomy" id="1095194"/>
    <lineage>
        <taxon>Eukaryota</taxon>
        <taxon>Fungi</taxon>
        <taxon>Dikarya</taxon>
        <taxon>Ascomycota</taxon>
        <taxon>Pezizomycotina</taxon>
        <taxon>Sordariomycetes</taxon>
        <taxon>Hypocreomycetidae</taxon>
        <taxon>Glomerellales</taxon>
        <taxon>Glomerellaceae</taxon>
        <taxon>Colletotrichum</taxon>
        <taxon>Colletotrichum boninense species complex</taxon>
    </lineage>
</organism>
<protein>
    <recommendedName>
        <fullName evidence="3">Chromo domain-containing protein</fullName>
    </recommendedName>
</protein>
<dbReference type="GeneID" id="62168770"/>
<reference evidence="1" key="2">
    <citation type="submission" date="2020-11" db="EMBL/GenBank/DDBJ databases">
        <title>Whole genome sequencing of Colletotrichum sp.</title>
        <authorList>
            <person name="Li H."/>
        </authorList>
    </citation>
    <scope>NUCLEOTIDE SEQUENCE</scope>
    <source>
        <strain evidence="1">CkLH20</strain>
    </source>
</reference>
<dbReference type="OrthoDB" id="4850971at2759"/>
<reference evidence="1" key="1">
    <citation type="submission" date="2020-03" db="EMBL/GenBank/DDBJ databases">
        <authorList>
            <person name="He L."/>
        </authorList>
    </citation>
    <scope>NUCLEOTIDE SEQUENCE</scope>
    <source>
        <strain evidence="1">CkLH20</strain>
    </source>
</reference>
<name>A0A9P6HS37_9PEZI</name>
<sequence length="116" mass="13344">MVFLAITRIILKCRWNVAENDTTWEPEYLIQDAPLLWKQYIATCDHRAVLGPRERGSWHIQSVKSHTFPSGKNNENAMLTVTWVGSTDESVVSEAFVKRHDPGLLDEYWESIGGRK</sequence>